<keyword evidence="2 5" id="KW-0238">DNA-binding</keyword>
<dbReference type="GO" id="GO:0003677">
    <property type="term" value="F:DNA binding"/>
    <property type="evidence" value="ECO:0007669"/>
    <property type="project" value="UniProtKB-KW"/>
</dbReference>
<comment type="caution">
    <text evidence="5">The sequence shown here is derived from an EMBL/GenBank/DDBJ whole genome shotgun (WGS) entry which is preliminary data.</text>
</comment>
<protein>
    <submittedName>
        <fullName evidence="5">LacI family DNA-binding transcriptional regulator</fullName>
    </submittedName>
</protein>
<dbReference type="Gene3D" id="1.10.260.40">
    <property type="entry name" value="lambda repressor-like DNA-binding domains"/>
    <property type="match status" value="1"/>
</dbReference>
<dbReference type="PROSITE" id="PS50932">
    <property type="entry name" value="HTH_LACI_2"/>
    <property type="match status" value="1"/>
</dbReference>
<dbReference type="SMART" id="SM00354">
    <property type="entry name" value="HTH_LACI"/>
    <property type="match status" value="1"/>
</dbReference>
<feature type="domain" description="HTH lacI-type" evidence="4">
    <location>
        <begin position="1"/>
        <end position="55"/>
    </location>
</feature>
<gene>
    <name evidence="5" type="ORF">KB449_24670</name>
</gene>
<dbReference type="Gene3D" id="3.40.50.2300">
    <property type="match status" value="2"/>
</dbReference>
<dbReference type="PANTHER" id="PTHR30146">
    <property type="entry name" value="LACI-RELATED TRANSCRIPTIONAL REPRESSOR"/>
    <property type="match status" value="1"/>
</dbReference>
<dbReference type="SUPFAM" id="SSF47413">
    <property type="entry name" value="lambda repressor-like DNA-binding domains"/>
    <property type="match status" value="1"/>
</dbReference>
<dbReference type="InterPro" id="IPR010982">
    <property type="entry name" value="Lambda_DNA-bd_dom_sf"/>
</dbReference>
<dbReference type="RefSeq" id="WP_282910902.1">
    <property type="nucleotide sequence ID" value="NZ_JAGRPV010000001.1"/>
</dbReference>
<dbReference type="InterPro" id="IPR000843">
    <property type="entry name" value="HTH_LacI"/>
</dbReference>
<dbReference type="Pfam" id="PF00356">
    <property type="entry name" value="LacI"/>
    <property type="match status" value="1"/>
</dbReference>
<dbReference type="SUPFAM" id="SSF53822">
    <property type="entry name" value="Periplasmic binding protein-like I"/>
    <property type="match status" value="1"/>
</dbReference>
<keyword evidence="1" id="KW-0805">Transcription regulation</keyword>
<proteinExistence type="predicted"/>
<dbReference type="PANTHER" id="PTHR30146:SF109">
    <property type="entry name" value="HTH-TYPE TRANSCRIPTIONAL REGULATOR GALS"/>
    <property type="match status" value="1"/>
</dbReference>
<dbReference type="InterPro" id="IPR046335">
    <property type="entry name" value="LacI/GalR-like_sensor"/>
</dbReference>
<dbReference type="CDD" id="cd01392">
    <property type="entry name" value="HTH_LacI"/>
    <property type="match status" value="1"/>
</dbReference>
<keyword evidence="3" id="KW-0804">Transcription</keyword>
<dbReference type="Pfam" id="PF13377">
    <property type="entry name" value="Peripla_BP_3"/>
    <property type="match status" value="1"/>
</dbReference>
<evidence type="ECO:0000256" key="1">
    <source>
        <dbReference type="ARBA" id="ARBA00023015"/>
    </source>
</evidence>
<evidence type="ECO:0000256" key="3">
    <source>
        <dbReference type="ARBA" id="ARBA00023163"/>
    </source>
</evidence>
<name>A0ABT6TMT1_9BACL</name>
<sequence length="352" mass="38680">MTIQDIADAAQVAKSTVSKVINDSPKVSDQTKSRIWGIIREMNYTPSSLATQLAKQTSRNIGLLIDLSREHEFLDHFFFNIIGGIESALVERKYELTISNIQQPDRPEQHFMKRLVLNRRVDGLIANNSVLTEPLCEELLAHRFPFISIGEVQSPVSWVDFDNEAGGHMLAAHLLERGYRRLAFFAGERDEKLFVRRFGGFARALAEAGLPAPDEAALRGLADTDSGYALGLRMLDLPAGERPDAVVCMSNYAAFGLLKAARERGVDVPGGLGIAAFDDYPMSPYTTPPLTCLKIDTFTLGVSAGELLLEQLRDPDMPLQKRMLEPQLIVRESTRSETAAGGQAVGSSAADF</sequence>
<dbReference type="Proteomes" id="UP001161691">
    <property type="component" value="Unassembled WGS sequence"/>
</dbReference>
<dbReference type="InterPro" id="IPR028082">
    <property type="entry name" value="Peripla_BP_I"/>
</dbReference>
<evidence type="ECO:0000256" key="2">
    <source>
        <dbReference type="ARBA" id="ARBA00023125"/>
    </source>
</evidence>
<keyword evidence="6" id="KW-1185">Reference proteome</keyword>
<evidence type="ECO:0000259" key="4">
    <source>
        <dbReference type="PROSITE" id="PS50932"/>
    </source>
</evidence>
<reference evidence="5" key="1">
    <citation type="submission" date="2023-04" db="EMBL/GenBank/DDBJ databases">
        <title>Comparative genomic analysis of Cohnella hashimotonis sp. nov., isolated from the International Space Station.</title>
        <authorList>
            <person name="Venkateswaran K."/>
            <person name="Simpson A."/>
        </authorList>
    </citation>
    <scope>NUCLEOTIDE SEQUENCE</scope>
    <source>
        <strain evidence="5">F6_2S_P_1</strain>
    </source>
</reference>
<organism evidence="5 6">
    <name type="scientific">Cohnella hashimotonis</name>
    <dbReference type="NCBI Taxonomy" id="2826895"/>
    <lineage>
        <taxon>Bacteria</taxon>
        <taxon>Bacillati</taxon>
        <taxon>Bacillota</taxon>
        <taxon>Bacilli</taxon>
        <taxon>Bacillales</taxon>
        <taxon>Paenibacillaceae</taxon>
        <taxon>Cohnella</taxon>
    </lineage>
</organism>
<dbReference type="EMBL" id="JAGRPV010000001">
    <property type="protein sequence ID" value="MDI4648168.1"/>
    <property type="molecule type" value="Genomic_DNA"/>
</dbReference>
<accession>A0ABT6TMT1</accession>
<dbReference type="CDD" id="cd06267">
    <property type="entry name" value="PBP1_LacI_sugar_binding-like"/>
    <property type="match status" value="1"/>
</dbReference>
<evidence type="ECO:0000313" key="5">
    <source>
        <dbReference type="EMBL" id="MDI4648168.1"/>
    </source>
</evidence>
<evidence type="ECO:0000313" key="6">
    <source>
        <dbReference type="Proteomes" id="UP001161691"/>
    </source>
</evidence>